<dbReference type="RefSeq" id="WP_397092795.1">
    <property type="nucleotide sequence ID" value="NZ_JBIRYO010000008.1"/>
</dbReference>
<comment type="caution">
    <text evidence="6">The sequence shown here is derived from an EMBL/GenBank/DDBJ whole genome shotgun (WGS) entry which is preliminary data.</text>
</comment>
<dbReference type="Proteomes" id="UP001611415">
    <property type="component" value="Unassembled WGS sequence"/>
</dbReference>
<dbReference type="Pfam" id="PF18085">
    <property type="entry name" value="Mak_N_cap"/>
    <property type="match status" value="1"/>
</dbReference>
<keyword evidence="3" id="KW-0418">Kinase</keyword>
<dbReference type="InterPro" id="IPR040999">
    <property type="entry name" value="Mak_N_cap"/>
</dbReference>
<evidence type="ECO:0000256" key="2">
    <source>
        <dbReference type="ARBA" id="ARBA00022741"/>
    </source>
</evidence>
<organism evidence="6 7">
    <name type="scientific">Nocardia xishanensis</name>
    <dbReference type="NCBI Taxonomy" id="238964"/>
    <lineage>
        <taxon>Bacteria</taxon>
        <taxon>Bacillati</taxon>
        <taxon>Actinomycetota</taxon>
        <taxon>Actinomycetes</taxon>
        <taxon>Mycobacteriales</taxon>
        <taxon>Nocardiaceae</taxon>
        <taxon>Nocardia</taxon>
    </lineage>
</organism>
<keyword evidence="2" id="KW-0547">Nucleotide-binding</keyword>
<proteinExistence type="predicted"/>
<keyword evidence="4" id="KW-0067">ATP-binding</keyword>
<evidence type="ECO:0000313" key="6">
    <source>
        <dbReference type="EMBL" id="MFI2474644.1"/>
    </source>
</evidence>
<keyword evidence="7" id="KW-1185">Reference proteome</keyword>
<dbReference type="EMBL" id="JBIRYO010000008">
    <property type="protein sequence ID" value="MFI2474644.1"/>
    <property type="molecule type" value="Genomic_DNA"/>
</dbReference>
<evidence type="ECO:0000313" key="7">
    <source>
        <dbReference type="Proteomes" id="UP001611415"/>
    </source>
</evidence>
<reference evidence="6 7" key="1">
    <citation type="submission" date="2024-10" db="EMBL/GenBank/DDBJ databases">
        <title>The Natural Products Discovery Center: Release of the First 8490 Sequenced Strains for Exploring Actinobacteria Biosynthetic Diversity.</title>
        <authorList>
            <person name="Kalkreuter E."/>
            <person name="Kautsar S.A."/>
            <person name="Yang D."/>
            <person name="Bader C.D."/>
            <person name="Teijaro C.N."/>
            <person name="Fluegel L."/>
            <person name="Davis C.M."/>
            <person name="Simpson J.R."/>
            <person name="Lauterbach L."/>
            <person name="Steele A.D."/>
            <person name="Gui C."/>
            <person name="Meng S."/>
            <person name="Li G."/>
            <person name="Viehrig K."/>
            <person name="Ye F."/>
            <person name="Su P."/>
            <person name="Kiefer A.F."/>
            <person name="Nichols A."/>
            <person name="Cepeda A.J."/>
            <person name="Yan W."/>
            <person name="Fan B."/>
            <person name="Jiang Y."/>
            <person name="Adhikari A."/>
            <person name="Zheng C.-J."/>
            <person name="Schuster L."/>
            <person name="Cowan T.M."/>
            <person name="Smanski M.J."/>
            <person name="Chevrette M.G."/>
            <person name="De Carvalho L.P.S."/>
            <person name="Shen B."/>
        </authorList>
    </citation>
    <scope>NUCLEOTIDE SEQUENCE [LARGE SCALE GENOMIC DNA]</scope>
    <source>
        <strain evidence="6 7">NPDC019275</strain>
    </source>
</reference>
<accession>A0ABW7X0L4</accession>
<evidence type="ECO:0000256" key="3">
    <source>
        <dbReference type="ARBA" id="ARBA00022777"/>
    </source>
</evidence>
<name>A0ABW7X0L4_9NOCA</name>
<gene>
    <name evidence="6" type="ORF">ACH49W_14810</name>
</gene>
<evidence type="ECO:0000256" key="4">
    <source>
        <dbReference type="ARBA" id="ARBA00022840"/>
    </source>
</evidence>
<evidence type="ECO:0000256" key="1">
    <source>
        <dbReference type="ARBA" id="ARBA00022679"/>
    </source>
</evidence>
<keyword evidence="1" id="KW-0808">Transferase</keyword>
<protein>
    <submittedName>
        <fullName evidence="6">1,4-alpha-glucan branching protein</fullName>
    </submittedName>
</protein>
<feature type="domain" description="Maltokinase N-terminal cap" evidence="5">
    <location>
        <begin position="20"/>
        <end position="106"/>
    </location>
</feature>
<sequence length="209" mass="22184">MAVIHRTTMSPTKLDLLTEWLPSRPWYRGAQRPRLAKAGGFRLDDPAGEVGIEFMVVTDDSGARPVTYHLPLTYRGAELPGGAHALVGTSEHGVLGLRRIYDGSHDPVAVAQIAALLSGNTQPQAQSASDTPDPSVVVTNPVSASDVAEFAVADGIDDTEIAVVGGPLLRVHRRLDPEAPPPGVTVTVTAPWRGTDDRVTRSVLLSAHH</sequence>
<evidence type="ECO:0000259" key="5">
    <source>
        <dbReference type="Pfam" id="PF18085"/>
    </source>
</evidence>